<evidence type="ECO:0000313" key="1">
    <source>
        <dbReference type="EMBL" id="KEQ30272.1"/>
    </source>
</evidence>
<gene>
    <name evidence="1" type="ORF">N180_09980</name>
</gene>
<evidence type="ECO:0000313" key="2">
    <source>
        <dbReference type="Proteomes" id="UP000028007"/>
    </source>
</evidence>
<dbReference type="AlphaFoldDB" id="A0A081PHU9"/>
<sequence>MTKADYSLYNPDFELVNTSPLRTDGVYVLVKIWTNQNGGTERVATERKIYKFYPGGQVNLILDPEHKLTTGEAYVQAFNERIEESKKKGSATLFEGYYKIENDKMVLQRWVTPRKQFSYDYFLLEKGDIIIGISSTINGKGQIAAKYFTEYYKAYYSFIPTEDNYSIPNW</sequence>
<name>A0A081PHU9_9SPHI</name>
<keyword evidence="2" id="KW-1185">Reference proteome</keyword>
<reference evidence="1 2" key="1">
    <citation type="journal article" date="1992" name="Int. J. Syst. Bacteriol.">
        <title>Sphingobacterium antarcticus sp. nov. a Psychrotrophic Bacterium from the Soils of Schirmacher Oasis, Antarctica.</title>
        <authorList>
            <person name="Shivaji S."/>
            <person name="Ray M.K."/>
            <person name="Rao N.S."/>
            <person name="Saiserr L."/>
            <person name="Jagannadham M.V."/>
            <person name="Kumar G.S."/>
            <person name="Reddy G."/>
            <person name="Bhargava P.M."/>
        </authorList>
    </citation>
    <scope>NUCLEOTIDE SEQUENCE [LARGE SCALE GENOMIC DNA]</scope>
    <source>
        <strain evidence="1 2">4BY</strain>
    </source>
</reference>
<accession>A0A081PHU9</accession>
<organism evidence="1 2">
    <name type="scientific">Pedobacter antarcticus 4BY</name>
    <dbReference type="NCBI Taxonomy" id="1358423"/>
    <lineage>
        <taxon>Bacteria</taxon>
        <taxon>Pseudomonadati</taxon>
        <taxon>Bacteroidota</taxon>
        <taxon>Sphingobacteriia</taxon>
        <taxon>Sphingobacteriales</taxon>
        <taxon>Sphingobacteriaceae</taxon>
        <taxon>Pedobacter</taxon>
    </lineage>
</organism>
<proteinExistence type="predicted"/>
<comment type="caution">
    <text evidence="1">The sequence shown here is derived from an EMBL/GenBank/DDBJ whole genome shotgun (WGS) entry which is preliminary data.</text>
</comment>
<protein>
    <submittedName>
        <fullName evidence="1">Uncharacterized protein</fullName>
    </submittedName>
</protein>
<dbReference type="Proteomes" id="UP000028007">
    <property type="component" value="Unassembled WGS sequence"/>
</dbReference>
<dbReference type="EMBL" id="JNFF01000046">
    <property type="protein sequence ID" value="KEQ30272.1"/>
    <property type="molecule type" value="Genomic_DNA"/>
</dbReference>